<reference evidence="9 10" key="1">
    <citation type="journal article" date="2022" name="Nat. Plants">
        <title>Genomes of leafy and leafless Platanthera orchids illuminate the evolution of mycoheterotrophy.</title>
        <authorList>
            <person name="Li M.H."/>
            <person name="Liu K.W."/>
            <person name="Li Z."/>
            <person name="Lu H.C."/>
            <person name="Ye Q.L."/>
            <person name="Zhang D."/>
            <person name="Wang J.Y."/>
            <person name="Li Y.F."/>
            <person name="Zhong Z.M."/>
            <person name="Liu X."/>
            <person name="Yu X."/>
            <person name="Liu D.K."/>
            <person name="Tu X.D."/>
            <person name="Liu B."/>
            <person name="Hao Y."/>
            <person name="Liao X.Y."/>
            <person name="Jiang Y.T."/>
            <person name="Sun W.H."/>
            <person name="Chen J."/>
            <person name="Chen Y.Q."/>
            <person name="Ai Y."/>
            <person name="Zhai J.W."/>
            <person name="Wu S.S."/>
            <person name="Zhou Z."/>
            <person name="Hsiao Y.Y."/>
            <person name="Wu W.L."/>
            <person name="Chen Y.Y."/>
            <person name="Lin Y.F."/>
            <person name="Hsu J.L."/>
            <person name="Li C.Y."/>
            <person name="Wang Z.W."/>
            <person name="Zhao X."/>
            <person name="Zhong W.Y."/>
            <person name="Ma X.K."/>
            <person name="Ma L."/>
            <person name="Huang J."/>
            <person name="Chen G.Z."/>
            <person name="Huang M.Z."/>
            <person name="Huang L."/>
            <person name="Peng D.H."/>
            <person name="Luo Y.B."/>
            <person name="Zou S.Q."/>
            <person name="Chen S.P."/>
            <person name="Lan S."/>
            <person name="Tsai W.C."/>
            <person name="Van de Peer Y."/>
            <person name="Liu Z.J."/>
        </authorList>
    </citation>
    <scope>NUCLEOTIDE SEQUENCE [LARGE SCALE GENOMIC DNA]</scope>
    <source>
        <strain evidence="9">Lor287</strain>
    </source>
</reference>
<accession>A0AAP0AYR1</accession>
<keyword evidence="9" id="KW-0418">Kinase</keyword>
<evidence type="ECO:0000256" key="2">
    <source>
        <dbReference type="ARBA" id="ARBA00022527"/>
    </source>
</evidence>
<keyword evidence="2" id="KW-0723">Serine/threonine-protein kinase</keyword>
<dbReference type="GO" id="GO:0004674">
    <property type="term" value="F:protein serine/threonine kinase activity"/>
    <property type="evidence" value="ECO:0007669"/>
    <property type="project" value="UniProtKB-KW"/>
</dbReference>
<keyword evidence="9" id="KW-0675">Receptor</keyword>
<keyword evidence="6" id="KW-0472">Membrane</keyword>
<evidence type="ECO:0000259" key="8">
    <source>
        <dbReference type="PROSITE" id="PS50011"/>
    </source>
</evidence>
<evidence type="ECO:0000256" key="3">
    <source>
        <dbReference type="ARBA" id="ARBA00022692"/>
    </source>
</evidence>
<keyword evidence="5" id="KW-1133">Transmembrane helix</keyword>
<evidence type="ECO:0000256" key="7">
    <source>
        <dbReference type="ARBA" id="ARBA00023180"/>
    </source>
</evidence>
<dbReference type="InterPro" id="IPR011009">
    <property type="entry name" value="Kinase-like_dom_sf"/>
</dbReference>
<dbReference type="Proteomes" id="UP001418222">
    <property type="component" value="Unassembled WGS sequence"/>
</dbReference>
<evidence type="ECO:0000256" key="1">
    <source>
        <dbReference type="ARBA" id="ARBA00004479"/>
    </source>
</evidence>
<dbReference type="SUPFAM" id="SSF56112">
    <property type="entry name" value="Protein kinase-like (PK-like)"/>
    <property type="match status" value="1"/>
</dbReference>
<keyword evidence="3" id="KW-0812">Transmembrane</keyword>
<evidence type="ECO:0000256" key="5">
    <source>
        <dbReference type="ARBA" id="ARBA00022989"/>
    </source>
</evidence>
<comment type="caution">
    <text evidence="9">The sequence shown here is derived from an EMBL/GenBank/DDBJ whole genome shotgun (WGS) entry which is preliminary data.</text>
</comment>
<proteinExistence type="predicted"/>
<gene>
    <name evidence="9" type="primary">NORK</name>
    <name evidence="9" type="ORF">KSP39_PZI022026</name>
</gene>
<dbReference type="InterPro" id="IPR008271">
    <property type="entry name" value="Ser/Thr_kinase_AS"/>
</dbReference>
<evidence type="ECO:0000256" key="4">
    <source>
        <dbReference type="ARBA" id="ARBA00022729"/>
    </source>
</evidence>
<organism evidence="9 10">
    <name type="scientific">Platanthera zijinensis</name>
    <dbReference type="NCBI Taxonomy" id="2320716"/>
    <lineage>
        <taxon>Eukaryota</taxon>
        <taxon>Viridiplantae</taxon>
        <taxon>Streptophyta</taxon>
        <taxon>Embryophyta</taxon>
        <taxon>Tracheophyta</taxon>
        <taxon>Spermatophyta</taxon>
        <taxon>Magnoliopsida</taxon>
        <taxon>Liliopsida</taxon>
        <taxon>Asparagales</taxon>
        <taxon>Orchidaceae</taxon>
        <taxon>Orchidoideae</taxon>
        <taxon>Orchideae</taxon>
        <taxon>Orchidinae</taxon>
        <taxon>Platanthera</taxon>
    </lineage>
</organism>
<dbReference type="Pfam" id="PF00069">
    <property type="entry name" value="Pkinase"/>
    <property type="match status" value="1"/>
</dbReference>
<evidence type="ECO:0000256" key="6">
    <source>
        <dbReference type="ARBA" id="ARBA00023136"/>
    </source>
</evidence>
<dbReference type="InterPro" id="IPR000719">
    <property type="entry name" value="Prot_kinase_dom"/>
</dbReference>
<protein>
    <submittedName>
        <fullName evidence="9">Nodulation receptor kinase</fullName>
    </submittedName>
</protein>
<sequence length="92" mass="10443">MTILHFDIKSQNILLDHKFSPKFFDFGFAKLYPKGQNLVSLSIVRAMILFIPSKLVSSSFRLISHKSNFIVSGYCCSKWRPDEGMSTITPAV</sequence>
<evidence type="ECO:0000313" key="9">
    <source>
        <dbReference type="EMBL" id="KAK8919328.1"/>
    </source>
</evidence>
<name>A0AAP0AYR1_9ASPA</name>
<dbReference type="InterPro" id="IPR045874">
    <property type="entry name" value="LRK10/LRL21-25-like"/>
</dbReference>
<dbReference type="GO" id="GO:0016020">
    <property type="term" value="C:membrane"/>
    <property type="evidence" value="ECO:0007669"/>
    <property type="project" value="UniProtKB-SubCell"/>
</dbReference>
<dbReference type="Gene3D" id="1.10.510.10">
    <property type="entry name" value="Transferase(Phosphotransferase) domain 1"/>
    <property type="match status" value="1"/>
</dbReference>
<dbReference type="PANTHER" id="PTHR27009">
    <property type="entry name" value="RUST RESISTANCE KINASE LR10-RELATED"/>
    <property type="match status" value="1"/>
</dbReference>
<feature type="domain" description="Protein kinase" evidence="8">
    <location>
        <begin position="1"/>
        <end position="92"/>
    </location>
</feature>
<dbReference type="AlphaFoldDB" id="A0AAP0AYR1"/>
<dbReference type="EMBL" id="JBBWWQ010000019">
    <property type="protein sequence ID" value="KAK8919328.1"/>
    <property type="molecule type" value="Genomic_DNA"/>
</dbReference>
<keyword evidence="4" id="KW-0732">Signal</keyword>
<keyword evidence="9" id="KW-0808">Transferase</keyword>
<evidence type="ECO:0000313" key="10">
    <source>
        <dbReference type="Proteomes" id="UP001418222"/>
    </source>
</evidence>
<dbReference type="GO" id="GO:0005524">
    <property type="term" value="F:ATP binding"/>
    <property type="evidence" value="ECO:0007669"/>
    <property type="project" value="InterPro"/>
</dbReference>
<comment type="subcellular location">
    <subcellularLocation>
        <location evidence="1">Membrane</location>
        <topology evidence="1">Single-pass type I membrane protein</topology>
    </subcellularLocation>
</comment>
<keyword evidence="7" id="KW-0325">Glycoprotein</keyword>
<dbReference type="PROSITE" id="PS00108">
    <property type="entry name" value="PROTEIN_KINASE_ST"/>
    <property type="match status" value="1"/>
</dbReference>
<keyword evidence="10" id="KW-1185">Reference proteome</keyword>
<dbReference type="PROSITE" id="PS50011">
    <property type="entry name" value="PROTEIN_KINASE_DOM"/>
    <property type="match status" value="1"/>
</dbReference>